<dbReference type="Gene3D" id="3.30.40.10">
    <property type="entry name" value="Zinc/RING finger domain, C3HC4 (zinc finger)"/>
    <property type="match status" value="1"/>
</dbReference>
<dbReference type="SMART" id="SM00327">
    <property type="entry name" value="VWA"/>
    <property type="match status" value="1"/>
</dbReference>
<dbReference type="Gene3D" id="3.40.50.410">
    <property type="entry name" value="von Willebrand factor, type A domain"/>
    <property type="match status" value="1"/>
</dbReference>
<dbReference type="Pfam" id="PF14623">
    <property type="entry name" value="Vint"/>
    <property type="match status" value="1"/>
</dbReference>
<feature type="domain" description="U-box" evidence="2">
    <location>
        <begin position="1"/>
        <end position="59"/>
    </location>
</feature>
<dbReference type="Proteomes" id="UP000265618">
    <property type="component" value="Unassembled WGS sequence"/>
</dbReference>
<dbReference type="PANTHER" id="PTHR10579">
    <property type="entry name" value="CALCIUM-ACTIVATED CHLORIDE CHANNEL REGULATOR"/>
    <property type="match status" value="1"/>
</dbReference>
<name>A0A9K3CMG0_9EUKA</name>
<dbReference type="InterPro" id="IPR003613">
    <property type="entry name" value="Ubox_domain"/>
</dbReference>
<dbReference type="PROSITE" id="PS51698">
    <property type="entry name" value="U_BOX"/>
    <property type="match status" value="1"/>
</dbReference>
<dbReference type="EMBL" id="BDIP01000044">
    <property type="protein sequence ID" value="GIQ79704.1"/>
    <property type="molecule type" value="Genomic_DNA"/>
</dbReference>
<organism evidence="3 4">
    <name type="scientific">Kipferlia bialata</name>
    <dbReference type="NCBI Taxonomy" id="797122"/>
    <lineage>
        <taxon>Eukaryota</taxon>
        <taxon>Metamonada</taxon>
        <taxon>Carpediemonas-like organisms</taxon>
        <taxon>Kipferlia</taxon>
    </lineage>
</organism>
<accession>A0A9K3CMG0</accession>
<dbReference type="InterPro" id="IPR036465">
    <property type="entry name" value="vWFA_dom_sf"/>
</dbReference>
<dbReference type="OrthoDB" id="10264538at2759"/>
<dbReference type="InterPro" id="IPR032838">
    <property type="entry name" value="Vwaint_dom"/>
</dbReference>
<keyword evidence="4" id="KW-1185">Reference proteome</keyword>
<dbReference type="SUPFAM" id="SSF53300">
    <property type="entry name" value="vWA-like"/>
    <property type="match status" value="1"/>
</dbReference>
<dbReference type="Pfam" id="PF04564">
    <property type="entry name" value="U-box"/>
    <property type="match status" value="1"/>
</dbReference>
<protein>
    <recommendedName>
        <fullName evidence="5">U-box domain-containing protein</fullName>
    </recommendedName>
</protein>
<dbReference type="InterPro" id="IPR039510">
    <property type="entry name" value="Vint_dom"/>
</dbReference>
<gene>
    <name evidence="3" type="ORF">KIPB_000386</name>
</gene>
<dbReference type="AlphaFoldDB" id="A0A9K3CMG0"/>
<evidence type="ECO:0000259" key="1">
    <source>
        <dbReference type="PROSITE" id="PS50234"/>
    </source>
</evidence>
<evidence type="ECO:0000259" key="2">
    <source>
        <dbReference type="PROSITE" id="PS51698"/>
    </source>
</evidence>
<proteinExistence type="predicted"/>
<dbReference type="SMART" id="SM00504">
    <property type="entry name" value="Ubox"/>
    <property type="match status" value="1"/>
</dbReference>
<evidence type="ECO:0000313" key="3">
    <source>
        <dbReference type="EMBL" id="GIQ79704.1"/>
    </source>
</evidence>
<dbReference type="SUPFAM" id="SSF57850">
    <property type="entry name" value="RING/U-box"/>
    <property type="match status" value="1"/>
</dbReference>
<evidence type="ECO:0008006" key="5">
    <source>
        <dbReference type="Google" id="ProtNLM"/>
    </source>
</evidence>
<evidence type="ECO:0000313" key="4">
    <source>
        <dbReference type="Proteomes" id="UP000265618"/>
    </source>
</evidence>
<dbReference type="InterPro" id="IPR013083">
    <property type="entry name" value="Znf_RING/FYVE/PHD"/>
</dbReference>
<dbReference type="PANTHER" id="PTHR10579:SF156">
    <property type="entry name" value="VWFA DOMAIN-CONTAINING PROTEIN"/>
    <property type="match status" value="1"/>
</dbReference>
<dbReference type="InterPro" id="IPR002035">
    <property type="entry name" value="VWF_A"/>
</dbReference>
<sequence>MDDPVLAADGHSYERAAIEEWLGENPTTPTQVACTIAQLLPNRQLRADIEEWMGDRKGSAGTDTPATPLLVCTHTPMELRETVGERSEAPDTLVNISLESLAQHRQPVHCVLLLDTSGSMTRSATKRNANNELEEFSNNLLDIVKLGAKAVSNFLGDNDYVSVIGFDSRVHVALRPTRTTREGIERAEREIESLSCGGCTAMGTGLQTALQIAMEGPEDCVRQICVLTDGMPNEGPDSDTVLESYHTKYPQTKGYRVDTFAFGYGNINTHLLADLAQMGSGQYTYIPDSSFVGTAFVHSTAAALCTMATDVTLEGCKGGEIPLGAVLCGQSRSVPVSLGGDNVSLTYRLPTRPDQVMSVPVNASRSTVPDTKAQLWHYVRHSLCSAILEAVHNAPPNVHIPCPPLAQQYAQLMAEAIPEVTGRQGESLDETGPMVWLAQLDKDYKEQMSLAFDPEHMDRWGRHYLYSICLSHCREVCNNHKDKSLAAYGGELHRELVRQQNLTFNVMPPPAASSSHGVRMTSAAAFNTSAGPCVHCDSKVALADGSVCRAEEVVPGTEVMVPGGQTAKVEHVLSTEASAYEHFVVFPGGLRITPFHPVRLGMDSTQWVFPHDVSGLPTMPCGTGRVYSYCLERPSPSEDRPTAMVIDSQPVIALGHGVTGDKVAAHPFYGTESVVHAMLSLPIQGGHRMLGAGCVVKDPSTGLACGFKK</sequence>
<reference evidence="3 4" key="1">
    <citation type="journal article" date="2018" name="PLoS ONE">
        <title>The draft genome of Kipferlia bialata reveals reductive genome evolution in fornicate parasites.</title>
        <authorList>
            <person name="Tanifuji G."/>
            <person name="Takabayashi S."/>
            <person name="Kume K."/>
            <person name="Takagi M."/>
            <person name="Nakayama T."/>
            <person name="Kamikawa R."/>
            <person name="Inagaki Y."/>
            <person name="Hashimoto T."/>
        </authorList>
    </citation>
    <scope>NUCLEOTIDE SEQUENCE [LARGE SCALE GENOMIC DNA]</scope>
    <source>
        <strain evidence="3">NY0173</strain>
    </source>
</reference>
<comment type="caution">
    <text evidence="3">The sequence shown here is derived from an EMBL/GenBank/DDBJ whole genome shotgun (WGS) entry which is preliminary data.</text>
</comment>
<dbReference type="InterPro" id="IPR051266">
    <property type="entry name" value="CLCR"/>
</dbReference>
<dbReference type="Pfam" id="PF14624">
    <property type="entry name" value="Vwaint"/>
    <property type="match status" value="1"/>
</dbReference>
<dbReference type="GO" id="GO:0004842">
    <property type="term" value="F:ubiquitin-protein transferase activity"/>
    <property type="evidence" value="ECO:0007669"/>
    <property type="project" value="InterPro"/>
</dbReference>
<dbReference type="PROSITE" id="PS50234">
    <property type="entry name" value="VWFA"/>
    <property type="match status" value="1"/>
</dbReference>
<feature type="domain" description="VWFA" evidence="1">
    <location>
        <begin position="109"/>
        <end position="311"/>
    </location>
</feature>
<dbReference type="GO" id="GO:0016567">
    <property type="term" value="P:protein ubiquitination"/>
    <property type="evidence" value="ECO:0007669"/>
    <property type="project" value="InterPro"/>
</dbReference>
<dbReference type="Pfam" id="PF13519">
    <property type="entry name" value="VWA_2"/>
    <property type="match status" value="1"/>
</dbReference>